<keyword evidence="7" id="KW-1185">Reference proteome</keyword>
<evidence type="ECO:0000313" key="6">
    <source>
        <dbReference type="EMBL" id="VDN99475.1"/>
    </source>
</evidence>
<feature type="region of interest" description="Disordered" evidence="4">
    <location>
        <begin position="384"/>
        <end position="405"/>
    </location>
</feature>
<dbReference type="SUPFAM" id="SSF143575">
    <property type="entry name" value="GAS2 domain-like"/>
    <property type="match status" value="1"/>
</dbReference>
<organism evidence="8">
    <name type="scientific">Rodentolepis nana</name>
    <name type="common">Dwarf tapeworm</name>
    <name type="synonym">Hymenolepis nana</name>
    <dbReference type="NCBI Taxonomy" id="102285"/>
    <lineage>
        <taxon>Eukaryota</taxon>
        <taxon>Metazoa</taxon>
        <taxon>Spiralia</taxon>
        <taxon>Lophotrochozoa</taxon>
        <taxon>Platyhelminthes</taxon>
        <taxon>Cestoda</taxon>
        <taxon>Eucestoda</taxon>
        <taxon>Cyclophyllidea</taxon>
        <taxon>Hymenolepididae</taxon>
        <taxon>Rodentolepis</taxon>
    </lineage>
</organism>
<dbReference type="Pfam" id="PF02187">
    <property type="entry name" value="GAS2"/>
    <property type="match status" value="1"/>
</dbReference>
<protein>
    <submittedName>
        <fullName evidence="8">GAR domain-containing protein</fullName>
    </submittedName>
</protein>
<dbReference type="OrthoDB" id="206130at2759"/>
<evidence type="ECO:0000256" key="2">
    <source>
        <dbReference type="ARBA" id="ARBA00022490"/>
    </source>
</evidence>
<keyword evidence="3" id="KW-0206">Cytoskeleton</keyword>
<dbReference type="Gene3D" id="3.30.920.20">
    <property type="entry name" value="Gas2-like domain"/>
    <property type="match status" value="1"/>
</dbReference>
<gene>
    <name evidence="6" type="ORF">HNAJ_LOCUS3616</name>
</gene>
<evidence type="ECO:0000313" key="8">
    <source>
        <dbReference type="WBParaSite" id="HNAJ_0000361801-mRNA-1"/>
    </source>
</evidence>
<dbReference type="Proteomes" id="UP000278807">
    <property type="component" value="Unassembled WGS sequence"/>
</dbReference>
<dbReference type="GO" id="GO:0005856">
    <property type="term" value="C:cytoskeleton"/>
    <property type="evidence" value="ECO:0007669"/>
    <property type="project" value="UniProtKB-SubCell"/>
</dbReference>
<feature type="compositionally biased region" description="Polar residues" evidence="4">
    <location>
        <begin position="475"/>
        <end position="495"/>
    </location>
</feature>
<evidence type="ECO:0000256" key="4">
    <source>
        <dbReference type="SAM" id="MobiDB-lite"/>
    </source>
</evidence>
<evidence type="ECO:0000256" key="3">
    <source>
        <dbReference type="ARBA" id="ARBA00023212"/>
    </source>
</evidence>
<dbReference type="InterPro" id="IPR036534">
    <property type="entry name" value="GAR_dom_sf"/>
</dbReference>
<keyword evidence="2" id="KW-0963">Cytoplasm</keyword>
<sequence>MVRVGGGWDTLDHFLQKYDECRKVQQPHSPTSADKRSHFKKSHSHSAEDGMVDASNTSDLVNAVSTGYRQSGARNGDSVSVVGEGNLKVMKKGREVIYTTTEVIHQSSKCNHHCPKPEDLIIDAKEVKEENQLTPSSSVEELAPTPVIKQLDEKYGEPVISSISPVDPIDNLIQIEVNENESIFAQTEVAKEGIPQLKSPTTERVQTVPVIDQVVGGFDRKVKSLNITDSSLEKPLTKSKIKPSPLPSPYKSNPSCTYSRLPTSVSITRLKSTSTHNLSAVGKDSTSTSLGKFSQSTVSLNASTATRRLSKPSISQPISSTSISTTQRAKSISNISMNSNTVSRSRQLANTSKTDVFQRLSANPKRNTTAPRIVNPPATNMKRRASMKHPESKQENEINNGPTLRRRNSVNTVKKIIYTDDTPAAAKVACNTVAMKRGSQKTLKPPGSIEIRRSSVARMPAEGTRIPRPAKVFTVSGSRSKSVGPSAYSEDSSVR</sequence>
<dbReference type="WBParaSite" id="HNAJ_0000361801-mRNA-1">
    <property type="protein sequence ID" value="HNAJ_0000361801-mRNA-1"/>
    <property type="gene ID" value="HNAJ_0000361801"/>
</dbReference>
<reference evidence="8" key="1">
    <citation type="submission" date="2017-02" db="UniProtKB">
        <authorList>
            <consortium name="WormBaseParasite"/>
        </authorList>
    </citation>
    <scope>IDENTIFICATION</scope>
</reference>
<dbReference type="GO" id="GO:0008017">
    <property type="term" value="F:microtubule binding"/>
    <property type="evidence" value="ECO:0007669"/>
    <property type="project" value="InterPro"/>
</dbReference>
<feature type="region of interest" description="Disordered" evidence="4">
    <location>
        <begin position="234"/>
        <end position="257"/>
    </location>
</feature>
<comment type="subcellular location">
    <subcellularLocation>
        <location evidence="1">Cytoplasm</location>
        <location evidence="1">Cytoskeleton</location>
    </subcellularLocation>
</comment>
<evidence type="ECO:0000256" key="1">
    <source>
        <dbReference type="ARBA" id="ARBA00004245"/>
    </source>
</evidence>
<dbReference type="PROSITE" id="PS51460">
    <property type="entry name" value="GAR"/>
    <property type="match status" value="1"/>
</dbReference>
<dbReference type="AlphaFoldDB" id="A0A0R3T979"/>
<reference evidence="6 7" key="2">
    <citation type="submission" date="2018-11" db="EMBL/GenBank/DDBJ databases">
        <authorList>
            <consortium name="Pathogen Informatics"/>
        </authorList>
    </citation>
    <scope>NUCLEOTIDE SEQUENCE [LARGE SCALE GENOMIC DNA]</scope>
</reference>
<dbReference type="EMBL" id="UZAE01002171">
    <property type="protein sequence ID" value="VDN99475.1"/>
    <property type="molecule type" value="Genomic_DNA"/>
</dbReference>
<feature type="region of interest" description="Disordered" evidence="4">
    <location>
        <begin position="308"/>
        <end position="330"/>
    </location>
</feature>
<dbReference type="InterPro" id="IPR003108">
    <property type="entry name" value="GAR_dom"/>
</dbReference>
<evidence type="ECO:0000313" key="7">
    <source>
        <dbReference type="Proteomes" id="UP000278807"/>
    </source>
</evidence>
<evidence type="ECO:0000259" key="5">
    <source>
        <dbReference type="PROSITE" id="PS51460"/>
    </source>
</evidence>
<feature type="region of interest" description="Disordered" evidence="4">
    <location>
        <begin position="437"/>
        <end position="495"/>
    </location>
</feature>
<feature type="compositionally biased region" description="Low complexity" evidence="4">
    <location>
        <begin position="312"/>
        <end position="327"/>
    </location>
</feature>
<feature type="region of interest" description="Disordered" evidence="4">
    <location>
        <begin position="23"/>
        <end position="56"/>
    </location>
</feature>
<name>A0A0R3T979_RODNA</name>
<feature type="domain" description="GAR" evidence="5">
    <location>
        <begin position="1"/>
        <end position="22"/>
    </location>
</feature>
<proteinExistence type="predicted"/>
<dbReference type="STRING" id="102285.A0A0R3T979"/>
<accession>A0A0R3T979</accession>